<dbReference type="Proteomes" id="UP000196778">
    <property type="component" value="Unassembled WGS sequence"/>
</dbReference>
<reference evidence="9" key="1">
    <citation type="submission" date="2017-02" db="EMBL/GenBank/DDBJ databases">
        <authorList>
            <person name="Dridi B."/>
        </authorList>
    </citation>
    <scope>NUCLEOTIDE SEQUENCE [LARGE SCALE GENOMIC DNA]</scope>
    <source>
        <strain evidence="9">EB411</strain>
    </source>
</reference>
<comment type="subcellular location">
    <subcellularLocation>
        <location evidence="1">Membrane</location>
        <topology evidence="1">Multi-pass membrane protein</topology>
    </subcellularLocation>
</comment>
<proteinExistence type="predicted"/>
<dbReference type="PANTHER" id="PTHR34857:SF2">
    <property type="entry name" value="SLL0384 PROTEIN"/>
    <property type="match status" value="1"/>
</dbReference>
<dbReference type="AlphaFoldDB" id="A0A1R4JDF4"/>
<evidence type="ECO:0000256" key="1">
    <source>
        <dbReference type="ARBA" id="ARBA00004141"/>
    </source>
</evidence>
<dbReference type="InterPro" id="IPR051611">
    <property type="entry name" value="ECF_transporter_component"/>
</dbReference>
<evidence type="ECO:0000256" key="7">
    <source>
        <dbReference type="SAM" id="Phobius"/>
    </source>
</evidence>
<feature type="transmembrane region" description="Helical" evidence="7">
    <location>
        <begin position="101"/>
        <end position="119"/>
    </location>
</feature>
<evidence type="ECO:0000256" key="5">
    <source>
        <dbReference type="ARBA" id="ARBA00023136"/>
    </source>
</evidence>
<feature type="transmembrane region" description="Helical" evidence="7">
    <location>
        <begin position="217"/>
        <end position="233"/>
    </location>
</feature>
<feature type="compositionally biased region" description="Low complexity" evidence="6">
    <location>
        <begin position="10"/>
        <end position="28"/>
    </location>
</feature>
<evidence type="ECO:0000313" key="9">
    <source>
        <dbReference type="Proteomes" id="UP000196778"/>
    </source>
</evidence>
<keyword evidence="4 7" id="KW-1133">Transmembrane helix</keyword>
<keyword evidence="9" id="KW-1185">Reference proteome</keyword>
<dbReference type="PANTHER" id="PTHR34857">
    <property type="entry name" value="SLL0384 PROTEIN"/>
    <property type="match status" value="1"/>
</dbReference>
<keyword evidence="3 7" id="KW-0812">Transmembrane</keyword>
<evidence type="ECO:0000313" key="8">
    <source>
        <dbReference type="EMBL" id="SJN29773.1"/>
    </source>
</evidence>
<evidence type="ECO:0000256" key="3">
    <source>
        <dbReference type="ARBA" id="ARBA00022692"/>
    </source>
</evidence>
<dbReference type="Pfam" id="PF02361">
    <property type="entry name" value="CbiQ"/>
    <property type="match status" value="1"/>
</dbReference>
<feature type="transmembrane region" description="Helical" evidence="7">
    <location>
        <begin position="139"/>
        <end position="160"/>
    </location>
</feature>
<keyword evidence="2" id="KW-1003">Cell membrane</keyword>
<dbReference type="RefSeq" id="WP_338065665.1">
    <property type="nucleotide sequence ID" value="NZ_FUKR01000036.1"/>
</dbReference>
<dbReference type="GO" id="GO:0005886">
    <property type="term" value="C:plasma membrane"/>
    <property type="evidence" value="ECO:0007669"/>
    <property type="project" value="UniProtKB-ARBA"/>
</dbReference>
<sequence length="295" mass="30335">MSAGAGAGVGANTDAAAGTAADAGAPTAGRDESAAGRHDPAPARVAPLRRVNPVTLLVIAVILSVPMLATLDPVSAGVAVALELALVPATGVPWRTLGRRLVPVVVFIPVAALSMLLYGTPGGQEYWHFGIAVVTENSVNQSVAISVRVLALGLPTILLFSGVDPTRLADGLAQVARLPSRFVIGALAGVRMMSLFVDDWRSMTLARRARGLGDHGVLRRSLSMAFVLLVFAVRRGTKLATAMEARGFGAFPTRSWARSSRLGVADPVAVAVALAIMAVSLGASIALGTFRFVGS</sequence>
<name>A0A1R4JDF4_9MICO</name>
<gene>
    <name evidence="8" type="ORF">FM119_06785</name>
</gene>
<feature type="transmembrane region" description="Helical" evidence="7">
    <location>
        <begin position="181"/>
        <end position="197"/>
    </location>
</feature>
<accession>A0A1R4JDF4</accession>
<feature type="transmembrane region" description="Helical" evidence="7">
    <location>
        <begin position="51"/>
        <end position="69"/>
    </location>
</feature>
<protein>
    <submittedName>
        <fullName evidence="8">Transmembrane component YkoC of energizing module of thiamin-regulated ECF transporter for HydroxyMethylPyrimidine</fullName>
    </submittedName>
</protein>
<dbReference type="CDD" id="cd16914">
    <property type="entry name" value="EcfT"/>
    <property type="match status" value="1"/>
</dbReference>
<dbReference type="EMBL" id="FUKR01000036">
    <property type="protein sequence ID" value="SJN29773.1"/>
    <property type="molecule type" value="Genomic_DNA"/>
</dbReference>
<keyword evidence="5 7" id="KW-0472">Membrane</keyword>
<evidence type="ECO:0000256" key="6">
    <source>
        <dbReference type="SAM" id="MobiDB-lite"/>
    </source>
</evidence>
<feature type="transmembrane region" description="Helical" evidence="7">
    <location>
        <begin position="268"/>
        <end position="293"/>
    </location>
</feature>
<feature type="compositionally biased region" description="Basic and acidic residues" evidence="6">
    <location>
        <begin position="29"/>
        <end position="41"/>
    </location>
</feature>
<organism evidence="8 9">
    <name type="scientific">Mycetocola reblochoni REB411</name>
    <dbReference type="NCBI Taxonomy" id="1255698"/>
    <lineage>
        <taxon>Bacteria</taxon>
        <taxon>Bacillati</taxon>
        <taxon>Actinomycetota</taxon>
        <taxon>Actinomycetes</taxon>
        <taxon>Micrococcales</taxon>
        <taxon>Microbacteriaceae</taxon>
        <taxon>Mycetocola</taxon>
    </lineage>
</organism>
<evidence type="ECO:0000256" key="4">
    <source>
        <dbReference type="ARBA" id="ARBA00022989"/>
    </source>
</evidence>
<feature type="region of interest" description="Disordered" evidence="6">
    <location>
        <begin position="1"/>
        <end position="41"/>
    </location>
</feature>
<dbReference type="InterPro" id="IPR003339">
    <property type="entry name" value="ABC/ECF_trnsptr_transmembrane"/>
</dbReference>
<evidence type="ECO:0000256" key="2">
    <source>
        <dbReference type="ARBA" id="ARBA00022475"/>
    </source>
</evidence>